<dbReference type="Proteomes" id="UP000290560">
    <property type="component" value="Unassembled WGS sequence"/>
</dbReference>
<keyword evidence="2" id="KW-0560">Oxidoreductase</keyword>
<evidence type="ECO:0000313" key="5">
    <source>
        <dbReference type="EMBL" id="RZR73771.1"/>
    </source>
</evidence>
<dbReference type="GO" id="GO:0016717">
    <property type="term" value="F:oxidoreductase activity, acting on paired donors, with oxidation of a pair of donors resulting in the reduction of molecular oxygen to two molecules of water"/>
    <property type="evidence" value="ECO:0007669"/>
    <property type="project" value="InterPro"/>
</dbReference>
<dbReference type="InterPro" id="IPR021863">
    <property type="entry name" value="FAS_N"/>
</dbReference>
<reference evidence="5" key="1">
    <citation type="journal article" date="2018" name="Data Brief">
        <title>Genome sequence data from 17 accessions of Ensete ventricosum, a staple food crop for millions in Ethiopia.</title>
        <authorList>
            <person name="Yemataw Z."/>
            <person name="Muzemil S."/>
            <person name="Ambachew D."/>
            <person name="Tripathi L."/>
            <person name="Tesfaye K."/>
            <person name="Chala A."/>
            <person name="Farbos A."/>
            <person name="O'Neill P."/>
            <person name="Moore K."/>
            <person name="Grant M."/>
            <person name="Studholme D.J."/>
        </authorList>
    </citation>
    <scope>NUCLEOTIDE SEQUENCE [LARGE SCALE GENOMIC DNA]</scope>
    <source>
        <tissue evidence="5">Leaf</tissue>
    </source>
</reference>
<sequence>MSKRVWPARLPHSANPDHHAPREFTAIPAVMSRGCGLIRLLLAALPRPTSGIPPAARLKPLRRRRLPSPTSGLCCSVGLAGRRDCALRVSAPLQVAPLEEASAMGSGVKEEAFDPGTPPPPFGLAEIWAAIPKHCWVKGPRQSMSYVVVVFGLAMAAA</sequence>
<evidence type="ECO:0000256" key="2">
    <source>
        <dbReference type="ARBA" id="ARBA00023002"/>
    </source>
</evidence>
<evidence type="ECO:0000256" key="3">
    <source>
        <dbReference type="SAM" id="MobiDB-lite"/>
    </source>
</evidence>
<comment type="similarity">
    <text evidence="1">Belongs to the fatty acid desaturase type 1 family.</text>
</comment>
<evidence type="ECO:0000259" key="4">
    <source>
        <dbReference type="Pfam" id="PF11960"/>
    </source>
</evidence>
<feature type="region of interest" description="Disordered" evidence="3">
    <location>
        <begin position="1"/>
        <end position="20"/>
    </location>
</feature>
<proteinExistence type="inferred from homology"/>
<dbReference type="Pfam" id="PF11960">
    <property type="entry name" value="DUF3474"/>
    <property type="match status" value="1"/>
</dbReference>
<feature type="domain" description="Fatty acid desaturase N-terminal" evidence="4">
    <location>
        <begin position="30"/>
        <end position="154"/>
    </location>
</feature>
<dbReference type="AlphaFoldDB" id="A0A445MHX6"/>
<gene>
    <name evidence="5" type="ORF">BHM03_00028051</name>
</gene>
<organism evidence="5">
    <name type="scientific">Ensete ventricosum</name>
    <name type="common">Abyssinian banana</name>
    <name type="synonym">Musa ensete</name>
    <dbReference type="NCBI Taxonomy" id="4639"/>
    <lineage>
        <taxon>Eukaryota</taxon>
        <taxon>Viridiplantae</taxon>
        <taxon>Streptophyta</taxon>
        <taxon>Embryophyta</taxon>
        <taxon>Tracheophyta</taxon>
        <taxon>Spermatophyta</taxon>
        <taxon>Magnoliopsida</taxon>
        <taxon>Liliopsida</taxon>
        <taxon>Zingiberales</taxon>
        <taxon>Musaceae</taxon>
        <taxon>Ensete</taxon>
    </lineage>
</organism>
<name>A0A445MHX6_ENSVE</name>
<accession>A0A445MHX6</accession>
<dbReference type="EMBL" id="KV876016">
    <property type="protein sequence ID" value="RZR73771.1"/>
    <property type="molecule type" value="Genomic_DNA"/>
</dbReference>
<evidence type="ECO:0000256" key="1">
    <source>
        <dbReference type="ARBA" id="ARBA00009295"/>
    </source>
</evidence>
<protein>
    <recommendedName>
        <fullName evidence="4">Fatty acid desaturase N-terminal domain-containing protein</fullName>
    </recommendedName>
</protein>